<reference evidence="3 4" key="1">
    <citation type="submission" date="2020-11" db="EMBL/GenBank/DDBJ databases">
        <title>Enhanced detection system for hospital associated transmission using whole genome sequencing surveillance.</title>
        <authorList>
            <person name="Harrison L.H."/>
            <person name="Van Tyne D."/>
            <person name="Marsh J.W."/>
            <person name="Griffith M.P."/>
            <person name="Snyder D.J."/>
            <person name="Cooper V.S."/>
            <person name="Mustapha M."/>
        </authorList>
    </citation>
    <scope>NUCLEOTIDE SEQUENCE [LARGE SCALE GENOMIC DNA]</scope>
    <source>
        <strain evidence="3 4">PSB00013</strain>
    </source>
</reference>
<keyword evidence="2" id="KW-0472">Membrane</keyword>
<keyword evidence="1" id="KW-0175">Coiled coil</keyword>
<comment type="caution">
    <text evidence="3">The sequence shown here is derived from an EMBL/GenBank/DDBJ whole genome shotgun (WGS) entry which is preliminary data.</text>
</comment>
<organism evidence="3 4">
    <name type="scientific">Pseudomonas luteola</name>
    <dbReference type="NCBI Taxonomy" id="47886"/>
    <lineage>
        <taxon>Bacteria</taxon>
        <taxon>Pseudomonadati</taxon>
        <taxon>Pseudomonadota</taxon>
        <taxon>Gammaproteobacteria</taxon>
        <taxon>Pseudomonadales</taxon>
        <taxon>Pseudomonadaceae</taxon>
        <taxon>Pseudomonas</taxon>
    </lineage>
</organism>
<accession>A0ABS0MX49</accession>
<evidence type="ECO:0000313" key="3">
    <source>
        <dbReference type="EMBL" id="MBH3440554.1"/>
    </source>
</evidence>
<evidence type="ECO:0000256" key="1">
    <source>
        <dbReference type="SAM" id="Coils"/>
    </source>
</evidence>
<feature type="coiled-coil region" evidence="1">
    <location>
        <begin position="64"/>
        <end position="116"/>
    </location>
</feature>
<dbReference type="Pfam" id="PF03245">
    <property type="entry name" value="Phage_lysis"/>
    <property type="match status" value="1"/>
</dbReference>
<dbReference type="EMBL" id="JADTXM010000012">
    <property type="protein sequence ID" value="MBH3440554.1"/>
    <property type="molecule type" value="Genomic_DNA"/>
</dbReference>
<dbReference type="InterPro" id="IPR004929">
    <property type="entry name" value="I-spanin"/>
</dbReference>
<keyword evidence="2" id="KW-1133">Transmembrane helix</keyword>
<proteinExistence type="predicted"/>
<dbReference type="Proteomes" id="UP000638986">
    <property type="component" value="Unassembled WGS sequence"/>
</dbReference>
<evidence type="ECO:0000313" key="4">
    <source>
        <dbReference type="Proteomes" id="UP000638986"/>
    </source>
</evidence>
<keyword evidence="2" id="KW-0812">Transmembrane</keyword>
<sequence>MNLTALIQQYKAVFMIALVLGLMTGSGMIAWKWQEKSYQVQLAEKDRVYQSTLMDIAKSSAVQFKKEAERRAALESQLAQVDQQQYGKLTDVKKQNQSLRDRLATAELRLSVLIDNSASGSRAGMSTGSTSTGLDDGAHRAYLQPKVAADLARLADDADQCAIKLRGLQAREKSF</sequence>
<name>A0ABS0MX49_PSELU</name>
<feature type="transmembrane region" description="Helical" evidence="2">
    <location>
        <begin position="12"/>
        <end position="31"/>
    </location>
</feature>
<dbReference type="RefSeq" id="WP_197872952.1">
    <property type="nucleotide sequence ID" value="NZ_JADTXM010000012.1"/>
</dbReference>
<protein>
    <submittedName>
        <fullName evidence="3">Lysis protein</fullName>
    </submittedName>
</protein>
<evidence type="ECO:0000256" key="2">
    <source>
        <dbReference type="SAM" id="Phobius"/>
    </source>
</evidence>
<gene>
    <name evidence="3" type="ORF">I5Q09_17870</name>
</gene>